<keyword evidence="1" id="KW-1133">Transmembrane helix</keyword>
<gene>
    <name evidence="2" type="ORF">N6H18_00365</name>
</gene>
<feature type="transmembrane region" description="Helical" evidence="1">
    <location>
        <begin position="57"/>
        <end position="76"/>
    </location>
</feature>
<reference evidence="2" key="1">
    <citation type="submission" date="2022-09" db="EMBL/GenBank/DDBJ databases">
        <title>Comparative genomics and taxonomic characterization of three novel marine species of genus Reichenbachiella exhibiting antioxidant and polysaccharide degradation activities.</title>
        <authorList>
            <person name="Muhammad N."/>
            <person name="Lee Y.-J."/>
            <person name="Ko J."/>
            <person name="Kim S.-G."/>
        </authorList>
    </citation>
    <scope>NUCLEOTIDE SEQUENCE</scope>
    <source>
        <strain evidence="2">BKB1-1</strain>
    </source>
</reference>
<sequence>MKRLFNWELSPTQLMVLELAVITVFACVPLFVNVPFRDNIYLTWEGAYRMYQGQMPFVDFGLPMGYAFWLMPALSFKLFGPYFFSLIKIQVVINIVSGLAFMSILRSFTKNYGLIAASTFLYVVSYSFFNYWPWYNHTVIVFEFVAFALLLSVLKQDDSRGWMSIVLIVLSALFAFLSFFTKQDGGAFAVLISGLLLLYYTVISRQWIPIVVYGLSFATIACAFILPLVPHEFGYWFNYGQEPHYSRVNVLDLLGVIFGDSSFIKFYLLLIVLIVMFKFSQGTSWVKNKNEGLFLLLTLGVLGQASVLQVTSYVPVDGNIYFHSFMFYYILSNIKVDVNFSKVKFLLPLVVLIFVWWSGVYWKYAGRIFSNLLAPKETSKNVVSMSSYTNVADTTVLDKSNWSISPEKAFDKIKLPPECIDAIERLKQWKVTSGIENPKVLNMSELTPLADIMGFELEKGMPLWYHLNVAMFDRELKKIESRISNDYYDMVIFEFIPQLNNFYPFSTRELLSKEYQLLFTFQAPREYTTEFIEVYVKKD</sequence>
<feature type="transmembrane region" description="Helical" evidence="1">
    <location>
        <begin position="263"/>
        <end position="280"/>
    </location>
</feature>
<keyword evidence="1" id="KW-0472">Membrane</keyword>
<feature type="transmembrane region" description="Helical" evidence="1">
    <location>
        <begin position="161"/>
        <end position="180"/>
    </location>
</feature>
<organism evidence="2 3">
    <name type="scientific">Reichenbachiella agarivorans</name>
    <dbReference type="NCBI Taxonomy" id="2979464"/>
    <lineage>
        <taxon>Bacteria</taxon>
        <taxon>Pseudomonadati</taxon>
        <taxon>Bacteroidota</taxon>
        <taxon>Cytophagia</taxon>
        <taxon>Cytophagales</taxon>
        <taxon>Reichenbachiellaceae</taxon>
        <taxon>Reichenbachiella</taxon>
    </lineage>
</organism>
<feature type="transmembrane region" description="Helical" evidence="1">
    <location>
        <begin position="135"/>
        <end position="154"/>
    </location>
</feature>
<evidence type="ECO:0000313" key="3">
    <source>
        <dbReference type="Proteomes" id="UP001065174"/>
    </source>
</evidence>
<feature type="transmembrane region" description="Helical" evidence="1">
    <location>
        <begin position="112"/>
        <end position="129"/>
    </location>
</feature>
<proteinExistence type="predicted"/>
<feature type="transmembrane region" description="Helical" evidence="1">
    <location>
        <begin position="12"/>
        <end position="36"/>
    </location>
</feature>
<protein>
    <recommendedName>
        <fullName evidence="4">Dolichyl-phosphate-mannose-protein mannosyltransferase</fullName>
    </recommendedName>
</protein>
<accession>A0ABY6CSS4</accession>
<dbReference type="RefSeq" id="WP_262309863.1">
    <property type="nucleotide sequence ID" value="NZ_CP106679.1"/>
</dbReference>
<feature type="transmembrane region" description="Helical" evidence="1">
    <location>
        <begin position="186"/>
        <end position="203"/>
    </location>
</feature>
<keyword evidence="1" id="KW-0812">Transmembrane</keyword>
<feature type="transmembrane region" description="Helical" evidence="1">
    <location>
        <begin position="210"/>
        <end position="229"/>
    </location>
</feature>
<feature type="transmembrane region" description="Helical" evidence="1">
    <location>
        <begin position="292"/>
        <end position="314"/>
    </location>
</feature>
<evidence type="ECO:0008006" key="4">
    <source>
        <dbReference type="Google" id="ProtNLM"/>
    </source>
</evidence>
<dbReference type="EMBL" id="CP106679">
    <property type="protein sequence ID" value="UXP32428.1"/>
    <property type="molecule type" value="Genomic_DNA"/>
</dbReference>
<name>A0ABY6CSS4_9BACT</name>
<feature type="transmembrane region" description="Helical" evidence="1">
    <location>
        <begin position="345"/>
        <end position="364"/>
    </location>
</feature>
<keyword evidence="3" id="KW-1185">Reference proteome</keyword>
<evidence type="ECO:0000313" key="2">
    <source>
        <dbReference type="EMBL" id="UXP32428.1"/>
    </source>
</evidence>
<evidence type="ECO:0000256" key="1">
    <source>
        <dbReference type="SAM" id="Phobius"/>
    </source>
</evidence>
<dbReference type="Proteomes" id="UP001065174">
    <property type="component" value="Chromosome"/>
</dbReference>
<feature type="transmembrane region" description="Helical" evidence="1">
    <location>
        <begin position="82"/>
        <end position="105"/>
    </location>
</feature>